<dbReference type="PANTHER" id="PTHR34045">
    <property type="entry name" value="OS03G0406300 PROTEIN"/>
    <property type="match status" value="1"/>
</dbReference>
<reference evidence="11" key="2">
    <citation type="submission" date="2020-08" db="EMBL/GenBank/DDBJ databases">
        <title>Plant Genome Project.</title>
        <authorList>
            <person name="Zhang R.-G."/>
        </authorList>
    </citation>
    <scope>NUCLEOTIDE SEQUENCE</scope>
    <source>
        <strain evidence="11">Huo1</strain>
        <tissue evidence="11">Leaf</tissue>
    </source>
</reference>
<comment type="function">
    <text evidence="5">Major role in the synthesis of nucleoside triphosphates other than ATP. The ATP gamma phosphate is transferred to the NDP beta phosphate via a ping-pong mechanism, using a phosphorylated active-site intermediate.</text>
</comment>
<feature type="region of interest" description="Disordered" evidence="9">
    <location>
        <begin position="217"/>
        <end position="236"/>
    </location>
</feature>
<dbReference type="Gene3D" id="3.30.70.141">
    <property type="entry name" value="Nucleoside diphosphate kinase-like domain"/>
    <property type="match status" value="1"/>
</dbReference>
<evidence type="ECO:0000256" key="1">
    <source>
        <dbReference type="ARBA" id="ARBA00000082"/>
    </source>
</evidence>
<comment type="catalytic activity">
    <reaction evidence="1 8">
        <text>a 2'-deoxyribonucleoside 5'-diphosphate + ATP = a 2'-deoxyribonucleoside 5'-triphosphate + ADP</text>
        <dbReference type="Rhea" id="RHEA:44640"/>
        <dbReference type="ChEBI" id="CHEBI:30616"/>
        <dbReference type="ChEBI" id="CHEBI:61560"/>
        <dbReference type="ChEBI" id="CHEBI:73316"/>
        <dbReference type="ChEBI" id="CHEBI:456216"/>
        <dbReference type="EC" id="2.7.4.6"/>
    </reaction>
</comment>
<dbReference type="SUPFAM" id="SSF54919">
    <property type="entry name" value="Nucleoside diphosphate kinase, NDK"/>
    <property type="match status" value="1"/>
</dbReference>
<dbReference type="InterPro" id="IPR044683">
    <property type="entry name" value="LAZY"/>
</dbReference>
<organism evidence="11">
    <name type="scientific">Salvia splendens</name>
    <name type="common">Scarlet sage</name>
    <dbReference type="NCBI Taxonomy" id="180675"/>
    <lineage>
        <taxon>Eukaryota</taxon>
        <taxon>Viridiplantae</taxon>
        <taxon>Streptophyta</taxon>
        <taxon>Embryophyta</taxon>
        <taxon>Tracheophyta</taxon>
        <taxon>Spermatophyta</taxon>
        <taxon>Magnoliopsida</taxon>
        <taxon>eudicotyledons</taxon>
        <taxon>Gunneridae</taxon>
        <taxon>Pentapetalae</taxon>
        <taxon>asterids</taxon>
        <taxon>lamiids</taxon>
        <taxon>Lamiales</taxon>
        <taxon>Lamiaceae</taxon>
        <taxon>Nepetoideae</taxon>
        <taxon>Mentheae</taxon>
        <taxon>Salviinae</taxon>
        <taxon>Salvia</taxon>
        <taxon>Salvia subgen. Calosphace</taxon>
        <taxon>core Calosphace</taxon>
    </lineage>
</organism>
<comment type="caution">
    <text evidence="11">The sequence shown here is derived from an EMBL/GenBank/DDBJ whole genome shotgun (WGS) entry which is preliminary data.</text>
</comment>
<dbReference type="InterPro" id="IPR034907">
    <property type="entry name" value="NDK-like_dom"/>
</dbReference>
<dbReference type="GO" id="GO:0004550">
    <property type="term" value="F:nucleoside diphosphate kinase activity"/>
    <property type="evidence" value="ECO:0007669"/>
    <property type="project" value="UniProtKB-EC"/>
</dbReference>
<proteinExistence type="inferred from homology"/>
<feature type="domain" description="Nucleoside diphosphate kinase-like" evidence="10">
    <location>
        <begin position="14"/>
        <end position="167"/>
    </location>
</feature>
<accession>A0A8X9A3T6</accession>
<reference evidence="11" key="1">
    <citation type="submission" date="2018-01" db="EMBL/GenBank/DDBJ databases">
        <authorList>
            <person name="Mao J.F."/>
        </authorList>
    </citation>
    <scope>NUCLEOTIDE SEQUENCE</scope>
    <source>
        <strain evidence="11">Huo1</strain>
        <tissue evidence="11">Leaf</tissue>
    </source>
</reference>
<evidence type="ECO:0000256" key="5">
    <source>
        <dbReference type="ARBA" id="ARBA00025669"/>
    </source>
</evidence>
<dbReference type="GO" id="GO:0005524">
    <property type="term" value="F:ATP binding"/>
    <property type="evidence" value="ECO:0007669"/>
    <property type="project" value="UniProtKB-KW"/>
</dbReference>
<keyword evidence="8" id="KW-0547">Nucleotide-binding</keyword>
<keyword evidence="3" id="KW-0341">Growth regulation</keyword>
<evidence type="ECO:0000256" key="7">
    <source>
        <dbReference type="RuleBase" id="RU004011"/>
    </source>
</evidence>
<dbReference type="Pfam" id="PF00334">
    <property type="entry name" value="NDK"/>
    <property type="match status" value="1"/>
</dbReference>
<evidence type="ECO:0000256" key="6">
    <source>
        <dbReference type="PROSITE-ProRule" id="PRU00706"/>
    </source>
</evidence>
<evidence type="ECO:0000256" key="3">
    <source>
        <dbReference type="ARBA" id="ARBA00022604"/>
    </source>
</evidence>
<comment type="catalytic activity">
    <reaction evidence="2">
        <text>a ribonucleoside 5'-diphosphate + ATP = a ribonucleoside 5'-triphosphate + ADP</text>
        <dbReference type="Rhea" id="RHEA:18113"/>
        <dbReference type="ChEBI" id="CHEBI:30616"/>
        <dbReference type="ChEBI" id="CHEBI:57930"/>
        <dbReference type="ChEBI" id="CHEBI:61557"/>
        <dbReference type="ChEBI" id="CHEBI:456216"/>
        <dbReference type="EC" id="2.7.4.6"/>
    </reaction>
</comment>
<dbReference type="GO" id="GO:0006228">
    <property type="term" value="P:UTP biosynthetic process"/>
    <property type="evidence" value="ECO:0007669"/>
    <property type="project" value="InterPro"/>
</dbReference>
<dbReference type="PROSITE" id="PS00469">
    <property type="entry name" value="NDPK"/>
    <property type="match status" value="1"/>
</dbReference>
<protein>
    <recommendedName>
        <fullName evidence="8">Nucleoside diphosphate kinase</fullName>
        <ecNumber evidence="8">2.7.4.6</ecNumber>
    </recommendedName>
</protein>
<evidence type="ECO:0000259" key="10">
    <source>
        <dbReference type="SMART" id="SM00562"/>
    </source>
</evidence>
<dbReference type="GO" id="GO:0006183">
    <property type="term" value="P:GTP biosynthetic process"/>
    <property type="evidence" value="ECO:0007669"/>
    <property type="project" value="InterPro"/>
</dbReference>
<feature type="compositionally biased region" description="Polar residues" evidence="9">
    <location>
        <begin position="263"/>
        <end position="277"/>
    </location>
</feature>
<dbReference type="AlphaFoldDB" id="A0A8X9A3T6"/>
<dbReference type="InterPro" id="IPR001564">
    <property type="entry name" value="Nucleoside_diP_kinase"/>
</dbReference>
<dbReference type="GO" id="GO:0006241">
    <property type="term" value="P:CTP biosynthetic process"/>
    <property type="evidence" value="ECO:0007669"/>
    <property type="project" value="InterPro"/>
</dbReference>
<dbReference type="EC" id="2.7.4.6" evidence="8"/>
<dbReference type="SMART" id="SM00562">
    <property type="entry name" value="NDK"/>
    <property type="match status" value="1"/>
</dbReference>
<dbReference type="PRINTS" id="PR01243">
    <property type="entry name" value="NUCDPKINASE"/>
</dbReference>
<evidence type="ECO:0000313" key="11">
    <source>
        <dbReference type="EMBL" id="KAG6425804.1"/>
    </source>
</evidence>
<gene>
    <name evidence="11" type="ORF">SASPL_110008</name>
</gene>
<feature type="region of interest" description="Disordered" evidence="9">
    <location>
        <begin position="252"/>
        <end position="279"/>
    </location>
</feature>
<dbReference type="InterPro" id="IPR023005">
    <property type="entry name" value="Nucleoside_diP_kinase_AS"/>
</dbReference>
<dbReference type="InterPro" id="IPR036850">
    <property type="entry name" value="NDK-like_dom_sf"/>
</dbReference>
<keyword evidence="8" id="KW-0808">Transferase</keyword>
<name>A0A8X9A3T6_SALSN</name>
<keyword evidence="8" id="KW-0067">ATP-binding</keyword>
<dbReference type="PROSITE" id="PS51374">
    <property type="entry name" value="NDPK_LIKE"/>
    <property type="match status" value="1"/>
</dbReference>
<dbReference type="PANTHER" id="PTHR34045:SF3">
    <property type="entry name" value="PROTEIN LAZY 4"/>
    <property type="match status" value="1"/>
</dbReference>
<dbReference type="Proteomes" id="UP000298416">
    <property type="component" value="Unassembled WGS sequence"/>
</dbReference>
<evidence type="ECO:0000256" key="4">
    <source>
        <dbReference type="ARBA" id="ARBA00024198"/>
    </source>
</evidence>
<dbReference type="GO" id="GO:0009630">
    <property type="term" value="P:gravitropism"/>
    <property type="evidence" value="ECO:0007669"/>
    <property type="project" value="InterPro"/>
</dbReference>
<comment type="similarity">
    <text evidence="4">Belongs to the LAZY family.</text>
</comment>
<evidence type="ECO:0000313" key="12">
    <source>
        <dbReference type="Proteomes" id="UP000298416"/>
    </source>
</evidence>
<evidence type="ECO:0000256" key="9">
    <source>
        <dbReference type="SAM" id="MobiDB-lite"/>
    </source>
</evidence>
<sequence length="480" mass="54297">MLDSRASSDADGFKEKTLAMIKPDGVEGKYVDAIKEIILDSGFSITQEIERQLDEDTVKSFYAEHASKSFFSNLVQYMTSGLVWIMVIEKENAIADWRALIGPTDAKKAKVTHPDRLVALLVYHSALYLSELCVDSTQKENCVHGSDSPQSAAKEISFFFQKPQSGDDLTFHVHIITEAFHGSLAHILPSNICAVQLCEHKLGQFLNWMQSKFNGEKRHNSIPTTNHIKKEPPKEEFNDWPHGLLAIGTFGNTAPRDSKQEIQDSQFPQEEQCSSPDLSEFTAEEVGKLQKELTKLLTRKPAAEDQPADLPLDRFLNCPSSLEVDRTNSNRFSTYSDDKDEDEIDRTIRIILGRCKDVCEKKKKNKTIGKKSLSFLVKKIFACRSGFAPAPSIRDTLQESRMEKLMRIMLTKKMNSQKPSRMASSKRCIEDYRAKSDGDEDQELLYEGGEGSSKWDKTDSDCDYCARDLDTAEVHQDLKR</sequence>
<keyword evidence="12" id="KW-1185">Reference proteome</keyword>
<evidence type="ECO:0000256" key="8">
    <source>
        <dbReference type="RuleBase" id="RU004013"/>
    </source>
</evidence>
<feature type="region of interest" description="Disordered" evidence="9">
    <location>
        <begin position="440"/>
        <end position="459"/>
    </location>
</feature>
<comment type="caution">
    <text evidence="6">Lacks conserved residue(s) required for the propagation of feature annotation.</text>
</comment>
<comment type="similarity">
    <text evidence="6 7">Belongs to the NDK family.</text>
</comment>
<dbReference type="GO" id="GO:0040008">
    <property type="term" value="P:regulation of growth"/>
    <property type="evidence" value="ECO:0007669"/>
    <property type="project" value="InterPro"/>
</dbReference>
<keyword evidence="8" id="KW-0418">Kinase</keyword>
<dbReference type="EMBL" id="PNBA02000004">
    <property type="protein sequence ID" value="KAG6425804.1"/>
    <property type="molecule type" value="Genomic_DNA"/>
</dbReference>
<evidence type="ECO:0000256" key="2">
    <source>
        <dbReference type="ARBA" id="ARBA00000937"/>
    </source>
</evidence>